<dbReference type="EMBL" id="CP019948">
    <property type="protein sequence ID" value="ARN80829.1"/>
    <property type="molecule type" value="Genomic_DNA"/>
</dbReference>
<evidence type="ECO:0000313" key="3">
    <source>
        <dbReference type="Proteomes" id="UP000193978"/>
    </source>
</evidence>
<accession>A0A1W6MTK6</accession>
<proteinExistence type="predicted"/>
<dbReference type="Pfam" id="PF13340">
    <property type="entry name" value="DUF4096"/>
    <property type="match status" value="1"/>
</dbReference>
<dbReference type="AlphaFoldDB" id="A0A1W6MTK6"/>
<evidence type="ECO:0000313" key="2">
    <source>
        <dbReference type="EMBL" id="ARN80829.1"/>
    </source>
</evidence>
<feature type="domain" description="Insertion element IS402-like" evidence="1">
    <location>
        <begin position="6"/>
        <end position="76"/>
    </location>
</feature>
<protein>
    <recommendedName>
        <fullName evidence="1">Insertion element IS402-like domain-containing protein</fullName>
    </recommendedName>
</protein>
<reference evidence="2 3" key="1">
    <citation type="submission" date="2017-02" db="EMBL/GenBank/DDBJ databases">
        <authorList>
            <person name="Peterson S.W."/>
        </authorList>
    </citation>
    <scope>NUCLEOTIDE SEQUENCE [LARGE SCALE GENOMIC DNA]</scope>
    <source>
        <strain evidence="2 3">S285</strain>
    </source>
</reference>
<dbReference type="PANTHER" id="PTHR46637:SF1">
    <property type="entry name" value="BLL5188 PROTEIN"/>
    <property type="match status" value="1"/>
</dbReference>
<dbReference type="KEGG" id="mbry:B1812_06785"/>
<sequence>MTESYLTDDRWALVASRVPGKDGDPGRHGRDNRLFIEAVFWIVRTGSPWRSLPPQFGKWSTNYTRFRRWTQKQLWPVVLNALAADETCEFFYEEGVIRHAPLRRLIAQDAGSTIEKAA</sequence>
<dbReference type="InterPro" id="IPR052909">
    <property type="entry name" value="Transposase_6_like"/>
</dbReference>
<dbReference type="Proteomes" id="UP000193978">
    <property type="component" value="Chromosome"/>
</dbReference>
<keyword evidence="3" id="KW-1185">Reference proteome</keyword>
<name>A0A1W6MTK6_9HYPH</name>
<organism evidence="2 3">
    <name type="scientific">Methylocystis bryophila</name>
    <dbReference type="NCBI Taxonomy" id="655015"/>
    <lineage>
        <taxon>Bacteria</taxon>
        <taxon>Pseudomonadati</taxon>
        <taxon>Pseudomonadota</taxon>
        <taxon>Alphaproteobacteria</taxon>
        <taxon>Hyphomicrobiales</taxon>
        <taxon>Methylocystaceae</taxon>
        <taxon>Methylocystis</taxon>
    </lineage>
</organism>
<dbReference type="PANTHER" id="PTHR46637">
    <property type="entry name" value="TIS1421-TRANSPOSASE PROTEIN A"/>
    <property type="match status" value="1"/>
</dbReference>
<gene>
    <name evidence="2" type="ORF">B1812_06785</name>
</gene>
<dbReference type="RefSeq" id="WP_085770911.1">
    <property type="nucleotide sequence ID" value="NZ_AP027149.1"/>
</dbReference>
<dbReference type="OrthoDB" id="9798237at2"/>
<evidence type="ECO:0000259" key="1">
    <source>
        <dbReference type="Pfam" id="PF13340"/>
    </source>
</evidence>
<dbReference type="STRING" id="655015.B1812_06785"/>
<dbReference type="InterPro" id="IPR025161">
    <property type="entry name" value="IS402-like_dom"/>
</dbReference>